<dbReference type="Gene3D" id="2.60.40.10">
    <property type="entry name" value="Immunoglobulins"/>
    <property type="match status" value="1"/>
</dbReference>
<dbReference type="GO" id="GO:0031012">
    <property type="term" value="C:extracellular matrix"/>
    <property type="evidence" value="ECO:0007669"/>
    <property type="project" value="TreeGrafter"/>
</dbReference>
<dbReference type="SMART" id="SM00409">
    <property type="entry name" value="IG"/>
    <property type="match status" value="1"/>
</dbReference>
<dbReference type="SUPFAM" id="SSF48726">
    <property type="entry name" value="Immunoglobulin"/>
    <property type="match status" value="1"/>
</dbReference>
<dbReference type="InterPro" id="IPR013098">
    <property type="entry name" value="Ig_I-set"/>
</dbReference>
<keyword evidence="2" id="KW-0964">Secreted</keyword>
<keyword evidence="3" id="KW-0732">Signal</keyword>
<evidence type="ECO:0000256" key="7">
    <source>
        <dbReference type="SAM" id="MobiDB-lite"/>
    </source>
</evidence>
<evidence type="ECO:0000256" key="3">
    <source>
        <dbReference type="ARBA" id="ARBA00022729"/>
    </source>
</evidence>
<keyword evidence="10" id="KW-1185">Reference proteome</keyword>
<dbReference type="PANTHER" id="PTHR13723">
    <property type="entry name" value="ADAMTS A DISINTEGRIN AND METALLOPROTEASE WITH THROMBOSPONDIN MOTIFS PROTEASE"/>
    <property type="match status" value="1"/>
</dbReference>
<dbReference type="AlphaFoldDB" id="A0AAW1L4I7"/>
<dbReference type="EMBL" id="JASPKY010000171">
    <property type="protein sequence ID" value="KAK9728280.1"/>
    <property type="molecule type" value="Genomic_DNA"/>
</dbReference>
<gene>
    <name evidence="9" type="ORF">QE152_g18021</name>
</gene>
<dbReference type="InterPro" id="IPR045371">
    <property type="entry name" value="ADAMTS_CR_3"/>
</dbReference>
<dbReference type="Pfam" id="PF19030">
    <property type="entry name" value="TSP1_ADAMTS"/>
    <property type="match status" value="9"/>
</dbReference>
<feature type="region of interest" description="Disordered" evidence="7">
    <location>
        <begin position="898"/>
        <end position="960"/>
    </location>
</feature>
<feature type="compositionally biased region" description="Basic and acidic residues" evidence="7">
    <location>
        <begin position="914"/>
        <end position="938"/>
    </location>
</feature>
<dbReference type="GO" id="GO:0030198">
    <property type="term" value="P:extracellular matrix organization"/>
    <property type="evidence" value="ECO:0007669"/>
    <property type="project" value="InterPro"/>
</dbReference>
<dbReference type="PROSITE" id="PS50835">
    <property type="entry name" value="IG_LIKE"/>
    <property type="match status" value="1"/>
</dbReference>
<evidence type="ECO:0000256" key="5">
    <source>
        <dbReference type="ARBA" id="ARBA00023157"/>
    </source>
</evidence>
<reference evidence="9 10" key="1">
    <citation type="journal article" date="2024" name="BMC Genomics">
        <title>De novo assembly and annotation of Popillia japonica's genome with initial clues to its potential as an invasive pest.</title>
        <authorList>
            <person name="Cucini C."/>
            <person name="Boschi S."/>
            <person name="Funari R."/>
            <person name="Cardaioli E."/>
            <person name="Iannotti N."/>
            <person name="Marturano G."/>
            <person name="Paoli F."/>
            <person name="Bruttini M."/>
            <person name="Carapelli A."/>
            <person name="Frati F."/>
            <person name="Nardi F."/>
        </authorList>
    </citation>
    <scope>NUCLEOTIDE SEQUENCE [LARGE SCALE GENOMIC DNA]</scope>
    <source>
        <strain evidence="9">DMR45628</strain>
    </source>
</reference>
<sequence length="1209" mass="135298">MRTPNQPGQTEYHSHRGKYQNLTLSRTLQESYLSLVEETIIPLINGLMNSKTYPYLLMNWNEVEKLIYGKRLLKDDGLLSELSSQLHDVDTRANGWSQWSEWSSCSRSCDGGVSHQLRRCQKGTCKGEHIHYKICNMQPCPDSNDFRDDQCAVFNSQLYEGSVYNWYAYYDDQNPCMLTCKGKSITSDEEMLDEPVLVMVKLADKVHDGTRCRPGSLDMCIDGKCKTVGCDLRIDSDLQVDVCGVCGGDGSSCARPLYHWSLTSLSLCSATCGGGYKMSRPICLNRVTGEEVEEQLCNESQKPESAIVECNTHNCPPKWHTNEWGPCSATCGGGSRIRQVHCIEETNSTKIKVNEAKCTGHKPRFQEVCNQIDCPKWHTSQWSGCSVSCGEGVQVRVVECRDFKDELSNLCSANTKPTQTKPCSTGIQCPFTLDEHSEELMPGLYHTQPLIQPYPPPPPAIAERLIGEQVVPSESTFVPDEWGPCSVTCGEGIRKRQVHCRIFLEFSRTIAKLPDNKCSGPKPSETEGCFMEHCSSERIDIKDDPYRQENNSKLGSTTYSWVKQGYTQCSATCLGGVQELIVNCVRDDTKKVTSAYLCPPDQKPEIMVLPCNDIPCPPRWNFSNFTPCSQSCGIGIRTREVNCVHEVAQGGASTVVVPNSECLQPQPQDRQYCNVLDSECLQPQPQDRQYCNVLDCPVGWSISEWSKCSKPCGTGEKTRKAECIQVMAQNHSLAKPIAMCSKPKPSEKKPCNTKSCVLESDKPHIEVSNSTYIQHNVKKKKIFLNVGGAASVFFGTVVKIKCPVKRYNRTKIQWTKDHAPLPKTKKFRVSKKGALRIQNVAYIDKGVYVSKKGALRIQNVAYIDKGVYTCIAGKSTADFILSVQPKPGEFMNSEEIMRQSGFKNERTGGYQIQPRREDKNPVLSNDDHSHEQRPDLLKNPRTSPKTRLFAPTSPSLRMDPNSLNGWAPEGSLDPDHEQRLWPFQTFSSSRGHRMVSFPGDGINENDEEEDPVDEGIVVLGRGPADNVKFEWIISDWTKCSQSCGNGIQVRTVNCLVRVNNNTQGVDNNLCKDSGLSAPTTVRKCGMDECPQWVTSDWSPCMKSKCFALNIAIQRRSVKCMLYNRTVSSSKCNIFEKPMYRQECENRKCAGKWKVGPWSKCEASCGTQGVKYRILQCVWYGTKKPAGMACKDKPRPPVMKSCKGPPCTKV</sequence>
<dbReference type="GO" id="GO:0005576">
    <property type="term" value="C:extracellular region"/>
    <property type="evidence" value="ECO:0007669"/>
    <property type="project" value="UniProtKB-SubCell"/>
</dbReference>
<proteinExistence type="predicted"/>
<dbReference type="FunFam" id="2.20.100.10:FF:000005">
    <property type="entry name" value="ADAM metallopeptidase with thrombospondin type 1 motif 9"/>
    <property type="match status" value="2"/>
</dbReference>
<dbReference type="PRINTS" id="PR01857">
    <property type="entry name" value="ADAMTSFAMILY"/>
</dbReference>
<dbReference type="CDD" id="cd00096">
    <property type="entry name" value="Ig"/>
    <property type="match status" value="1"/>
</dbReference>
<dbReference type="GO" id="GO:0004222">
    <property type="term" value="F:metalloendopeptidase activity"/>
    <property type="evidence" value="ECO:0007669"/>
    <property type="project" value="TreeGrafter"/>
</dbReference>
<dbReference type="InterPro" id="IPR050439">
    <property type="entry name" value="ADAMTS_ADAMTS-like"/>
</dbReference>
<evidence type="ECO:0000313" key="10">
    <source>
        <dbReference type="Proteomes" id="UP001458880"/>
    </source>
</evidence>
<dbReference type="Pfam" id="PF07679">
    <property type="entry name" value="I-set"/>
    <property type="match status" value="1"/>
</dbReference>
<dbReference type="GO" id="GO:0006508">
    <property type="term" value="P:proteolysis"/>
    <property type="evidence" value="ECO:0007669"/>
    <property type="project" value="TreeGrafter"/>
</dbReference>
<protein>
    <submittedName>
        <fullName evidence="9">ADAMTS cysteine-rich domain</fullName>
    </submittedName>
</protein>
<dbReference type="InterPro" id="IPR013783">
    <property type="entry name" value="Ig-like_fold"/>
</dbReference>
<evidence type="ECO:0000313" key="9">
    <source>
        <dbReference type="EMBL" id="KAK9728280.1"/>
    </source>
</evidence>
<evidence type="ECO:0000256" key="1">
    <source>
        <dbReference type="ARBA" id="ARBA00004613"/>
    </source>
</evidence>
<evidence type="ECO:0000259" key="8">
    <source>
        <dbReference type="PROSITE" id="PS50835"/>
    </source>
</evidence>
<evidence type="ECO:0000256" key="4">
    <source>
        <dbReference type="ARBA" id="ARBA00022737"/>
    </source>
</evidence>
<dbReference type="InterPro" id="IPR000884">
    <property type="entry name" value="TSP1_rpt"/>
</dbReference>
<feature type="disulfide bond" evidence="6">
    <location>
        <begin position="105"/>
        <end position="135"/>
    </location>
</feature>
<dbReference type="SUPFAM" id="SSF82895">
    <property type="entry name" value="TSP-1 type 1 repeat"/>
    <property type="match status" value="9"/>
</dbReference>
<dbReference type="InterPro" id="IPR003598">
    <property type="entry name" value="Ig_sub2"/>
</dbReference>
<dbReference type="Pfam" id="PF19236">
    <property type="entry name" value="ADAMTS_CR_3"/>
    <property type="match status" value="1"/>
</dbReference>
<feature type="disulfide bond" evidence="6">
    <location>
        <begin position="109"/>
        <end position="140"/>
    </location>
</feature>
<dbReference type="SMART" id="SM00209">
    <property type="entry name" value="TSP1"/>
    <property type="match status" value="11"/>
</dbReference>
<dbReference type="FunFam" id="2.20.100.10:FF:000009">
    <property type="entry name" value="ADAMTS-like protein 3 isoform A"/>
    <property type="match status" value="1"/>
</dbReference>
<dbReference type="InterPro" id="IPR003599">
    <property type="entry name" value="Ig_sub"/>
</dbReference>
<keyword evidence="5 6" id="KW-1015">Disulfide bond</keyword>
<feature type="domain" description="Ig-like" evidence="8">
    <location>
        <begin position="763"/>
        <end position="882"/>
    </location>
</feature>
<dbReference type="InterPro" id="IPR013273">
    <property type="entry name" value="ADAMTS/ADAMTS-like"/>
</dbReference>
<accession>A0AAW1L4I7</accession>
<feature type="disulfide bond" evidence="6">
    <location>
        <begin position="120"/>
        <end position="125"/>
    </location>
</feature>
<keyword evidence="4" id="KW-0677">Repeat</keyword>
<evidence type="ECO:0000256" key="2">
    <source>
        <dbReference type="ARBA" id="ARBA00022525"/>
    </source>
</evidence>
<dbReference type="Pfam" id="PF00090">
    <property type="entry name" value="TSP_1"/>
    <property type="match status" value="1"/>
</dbReference>
<dbReference type="Gene3D" id="2.20.100.10">
    <property type="entry name" value="Thrombospondin type-1 (TSP1) repeat"/>
    <property type="match status" value="10"/>
</dbReference>
<comment type="subcellular location">
    <subcellularLocation>
        <location evidence="1">Secreted</location>
    </subcellularLocation>
</comment>
<dbReference type="PROSITE" id="PS50092">
    <property type="entry name" value="TSP1"/>
    <property type="match status" value="9"/>
</dbReference>
<evidence type="ECO:0000256" key="6">
    <source>
        <dbReference type="PIRSR" id="PIRSR613273-3"/>
    </source>
</evidence>
<comment type="caution">
    <text evidence="9">The sequence shown here is derived from an EMBL/GenBank/DDBJ whole genome shotgun (WGS) entry which is preliminary data.</text>
</comment>
<dbReference type="InterPro" id="IPR007110">
    <property type="entry name" value="Ig-like_dom"/>
</dbReference>
<dbReference type="SMART" id="SM00408">
    <property type="entry name" value="IGc2"/>
    <property type="match status" value="1"/>
</dbReference>
<organism evidence="9 10">
    <name type="scientific">Popillia japonica</name>
    <name type="common">Japanese beetle</name>
    <dbReference type="NCBI Taxonomy" id="7064"/>
    <lineage>
        <taxon>Eukaryota</taxon>
        <taxon>Metazoa</taxon>
        <taxon>Ecdysozoa</taxon>
        <taxon>Arthropoda</taxon>
        <taxon>Hexapoda</taxon>
        <taxon>Insecta</taxon>
        <taxon>Pterygota</taxon>
        <taxon>Neoptera</taxon>
        <taxon>Endopterygota</taxon>
        <taxon>Coleoptera</taxon>
        <taxon>Polyphaga</taxon>
        <taxon>Scarabaeiformia</taxon>
        <taxon>Scarabaeidae</taxon>
        <taxon>Rutelinae</taxon>
        <taxon>Popillia</taxon>
    </lineage>
</organism>
<dbReference type="InterPro" id="IPR036383">
    <property type="entry name" value="TSP1_rpt_sf"/>
</dbReference>
<dbReference type="Proteomes" id="UP001458880">
    <property type="component" value="Unassembled WGS sequence"/>
</dbReference>
<name>A0AAW1L4I7_POPJA</name>
<dbReference type="InterPro" id="IPR036179">
    <property type="entry name" value="Ig-like_dom_sf"/>
</dbReference>
<dbReference type="PANTHER" id="PTHR13723:SF313">
    <property type="entry name" value="PEPTIDASE M12B DOMAIN-CONTAINING PROTEIN"/>
    <property type="match status" value="1"/>
</dbReference>